<reference evidence="5 6" key="1">
    <citation type="submission" date="2018-11" db="EMBL/GenBank/DDBJ databases">
        <authorList>
            <person name="Da X."/>
        </authorList>
    </citation>
    <scope>NUCLEOTIDE SEQUENCE [LARGE SCALE GENOMIC DNA]</scope>
    <source>
        <strain evidence="5 6">S14-144</strain>
    </source>
</reference>
<keyword evidence="2" id="KW-0238">DNA-binding</keyword>
<evidence type="ECO:0000256" key="1">
    <source>
        <dbReference type="ARBA" id="ARBA00008857"/>
    </source>
</evidence>
<organism evidence="5 6">
    <name type="scientific">Nakamurella antarctica</name>
    <dbReference type="NCBI Taxonomy" id="1902245"/>
    <lineage>
        <taxon>Bacteria</taxon>
        <taxon>Bacillati</taxon>
        <taxon>Actinomycetota</taxon>
        <taxon>Actinomycetes</taxon>
        <taxon>Nakamurellales</taxon>
        <taxon>Nakamurellaceae</taxon>
        <taxon>Nakamurella</taxon>
    </lineage>
</organism>
<dbReference type="OrthoDB" id="4326943at2"/>
<reference evidence="5 6" key="2">
    <citation type="submission" date="2018-12" db="EMBL/GenBank/DDBJ databases">
        <title>Nakamurella antarcticus sp. nov., isolated from Antarctica South Shetland Islands soil.</title>
        <authorList>
            <person name="Peng F."/>
        </authorList>
    </citation>
    <scope>NUCLEOTIDE SEQUENCE [LARGE SCALE GENOMIC DNA]</scope>
    <source>
        <strain evidence="5 6">S14-144</strain>
    </source>
</reference>
<dbReference type="PROSITE" id="PS51898">
    <property type="entry name" value="TYR_RECOMBINASE"/>
    <property type="match status" value="1"/>
</dbReference>
<dbReference type="EMBL" id="CP034170">
    <property type="protein sequence ID" value="AZI58897.1"/>
    <property type="molecule type" value="Genomic_DNA"/>
</dbReference>
<protein>
    <submittedName>
        <fullName evidence="5">Site-specific integrase</fullName>
    </submittedName>
</protein>
<keyword evidence="6" id="KW-1185">Reference proteome</keyword>
<dbReference type="InterPro" id="IPR050090">
    <property type="entry name" value="Tyrosine_recombinase_XerCD"/>
</dbReference>
<dbReference type="InterPro" id="IPR013762">
    <property type="entry name" value="Integrase-like_cat_sf"/>
</dbReference>
<dbReference type="KEGG" id="nak:EH165_12845"/>
<dbReference type="InterPro" id="IPR002104">
    <property type="entry name" value="Integrase_catalytic"/>
</dbReference>
<dbReference type="GO" id="GO:0006310">
    <property type="term" value="P:DNA recombination"/>
    <property type="evidence" value="ECO:0007669"/>
    <property type="project" value="UniProtKB-KW"/>
</dbReference>
<dbReference type="CDD" id="cd01189">
    <property type="entry name" value="INT_ICEBs1_C_like"/>
    <property type="match status" value="1"/>
</dbReference>
<evidence type="ECO:0000313" key="6">
    <source>
        <dbReference type="Proteomes" id="UP000268084"/>
    </source>
</evidence>
<dbReference type="PANTHER" id="PTHR30349">
    <property type="entry name" value="PHAGE INTEGRASE-RELATED"/>
    <property type="match status" value="1"/>
</dbReference>
<name>A0A3G8ZQ31_9ACTN</name>
<dbReference type="GO" id="GO:0003677">
    <property type="term" value="F:DNA binding"/>
    <property type="evidence" value="ECO:0007669"/>
    <property type="project" value="UniProtKB-KW"/>
</dbReference>
<keyword evidence="3" id="KW-0233">DNA recombination</keyword>
<evidence type="ECO:0000259" key="4">
    <source>
        <dbReference type="PROSITE" id="PS51898"/>
    </source>
</evidence>
<gene>
    <name evidence="5" type="ORF">EH165_12845</name>
</gene>
<dbReference type="Gene3D" id="1.10.150.130">
    <property type="match status" value="1"/>
</dbReference>
<dbReference type="SUPFAM" id="SSF56349">
    <property type="entry name" value="DNA breaking-rejoining enzymes"/>
    <property type="match status" value="1"/>
</dbReference>
<dbReference type="InterPro" id="IPR011010">
    <property type="entry name" value="DNA_brk_join_enz"/>
</dbReference>
<accession>A0A3G8ZQ31</accession>
<sequence length="419" mass="46360">MGLVLDRYIETYRSSFAFYCARGTVMARPALPIGTWGVISRTRIDANKWRARTRYRDADGSTRDISVWAESASKAERELRMRLVSRETPAGTDISADMTVTRLSEVWMEEILQEGKAHNTIQRYNDVVRRYILPGIGGLRMRECTVSRIDRFVKDATEQGSQTRHHCRTVLSGMLGLAVRHGALTTNPMRDISRPTPKPAAVNRILTLDEIAAVRLAARELGANEPGKVGRPKSFSAIDLVDVLLGTGARIGEVLAVRWMDIDLGVTPATLTIRGTVVRKGKEGLVIQEHPKTPGSVRTVSLPAFVFEMLERRRAEESLSNPFDLVFPSSDGTIMDPVNAQKQWRKVRTAAGLEWATYRTFRKTVASLIDSQSSTKAAAAQLGHSTTTTTTRHYVHRSNVAPDLANLLNELVRPVGGAA</sequence>
<evidence type="ECO:0000313" key="5">
    <source>
        <dbReference type="EMBL" id="AZI58897.1"/>
    </source>
</evidence>
<dbReference type="Pfam" id="PF00589">
    <property type="entry name" value="Phage_integrase"/>
    <property type="match status" value="1"/>
</dbReference>
<dbReference type="InterPro" id="IPR010998">
    <property type="entry name" value="Integrase_recombinase_N"/>
</dbReference>
<dbReference type="PANTHER" id="PTHR30349:SF64">
    <property type="entry name" value="PROPHAGE INTEGRASE INTD-RELATED"/>
    <property type="match status" value="1"/>
</dbReference>
<evidence type="ECO:0000256" key="3">
    <source>
        <dbReference type="ARBA" id="ARBA00023172"/>
    </source>
</evidence>
<dbReference type="Gene3D" id="1.10.443.10">
    <property type="entry name" value="Intergrase catalytic core"/>
    <property type="match status" value="1"/>
</dbReference>
<dbReference type="Proteomes" id="UP000268084">
    <property type="component" value="Chromosome"/>
</dbReference>
<evidence type="ECO:0000256" key="2">
    <source>
        <dbReference type="ARBA" id="ARBA00023125"/>
    </source>
</evidence>
<dbReference type="GO" id="GO:0015074">
    <property type="term" value="P:DNA integration"/>
    <property type="evidence" value="ECO:0007669"/>
    <property type="project" value="InterPro"/>
</dbReference>
<comment type="similarity">
    <text evidence="1">Belongs to the 'phage' integrase family.</text>
</comment>
<feature type="domain" description="Tyr recombinase" evidence="4">
    <location>
        <begin position="201"/>
        <end position="409"/>
    </location>
</feature>
<proteinExistence type="inferred from homology"/>
<dbReference type="AlphaFoldDB" id="A0A3G8ZQ31"/>